<reference evidence="1" key="1">
    <citation type="submission" date="2013-04" db="EMBL/GenBank/DDBJ databases">
        <title>The genome sequencing project of 58 acetic acid bacteria.</title>
        <authorList>
            <person name="Okamoto-Kainuma A."/>
            <person name="Ishikawa M."/>
            <person name="Umino S."/>
            <person name="Koizumi Y."/>
            <person name="Shiwa Y."/>
            <person name="Yoshikawa H."/>
            <person name="Matsutani M."/>
            <person name="Matsushita K."/>
        </authorList>
    </citation>
    <scope>NUCLEOTIDE SEQUENCE</scope>
    <source>
        <strain evidence="1">NRIC 0535</strain>
    </source>
</reference>
<name>A0ABQ0Q2J7_9PROT</name>
<evidence type="ECO:0000313" key="1">
    <source>
        <dbReference type="EMBL" id="GBQ88301.1"/>
    </source>
</evidence>
<dbReference type="PANTHER" id="PTHR35861:SF1">
    <property type="entry name" value="PHAGE TAIL SHEATH PROTEIN"/>
    <property type="match status" value="1"/>
</dbReference>
<sequence>MPQLIESGALNTAALPVPDLYVQIAQPETLQIAGLSSGLLGVVGTASWGPSDTPTILGSVAQCREAFGGKRASISNLNLAVDIAVHQGASQFCLVRVTDGTDSCALGMLDNARIRARHTGSAGNGISLTLARQNYRDGVFGLTVSHEELGTASYQGMDWLALQKAVADDTRALVVIEPTDHTAIDSTGTITLAGGSDGAEPPVARLIGSSEAKTGLQALANQGCAIAVLAGTGDASSMTAMLAFGQAEAVYMVGAGPKGETPAQAVQSRAASGLSSPVLKYMHGDWLWWNDDTLGLQLVSPAIFAAAKLAALSPEQSGLNKPLTGVVGSQKNGLESNRFGYTIAELGLLIEHGIDVICNPSPGGQYWSMRSGHNTSSNVAIQNDAYTRLTHYLARSLQGSMGQYVGSVINDTLFGNIRASLLGFLSGLLSQGILGITGGRLPYAVICDSSNNPIERIATGYVQADVQVQYQGINEKFIINLQGGASVNVSTASGSI</sequence>
<protein>
    <submittedName>
        <fullName evidence="1">Phage tail sheath protein</fullName>
    </submittedName>
</protein>
<evidence type="ECO:0000313" key="2">
    <source>
        <dbReference type="Proteomes" id="UP001062776"/>
    </source>
</evidence>
<keyword evidence="2" id="KW-1185">Reference proteome</keyword>
<comment type="caution">
    <text evidence="1">The sequence shown here is derived from an EMBL/GenBank/DDBJ whole genome shotgun (WGS) entry which is preliminary data.</text>
</comment>
<proteinExistence type="predicted"/>
<dbReference type="InterPro" id="IPR052042">
    <property type="entry name" value="Tail_sheath_structural"/>
</dbReference>
<gene>
    <name evidence="1" type="ORF">AA0535_1508</name>
</gene>
<dbReference type="RefSeq" id="WP_264815342.1">
    <property type="nucleotide sequence ID" value="NZ_BAPV01000010.1"/>
</dbReference>
<accession>A0ABQ0Q2J7</accession>
<dbReference type="EMBL" id="BAPV01000010">
    <property type="protein sequence ID" value="GBQ88301.1"/>
    <property type="molecule type" value="Genomic_DNA"/>
</dbReference>
<organism evidence="1 2">
    <name type="scientific">Asaia krungthepensis NRIC 0535</name>
    <dbReference type="NCBI Taxonomy" id="1307925"/>
    <lineage>
        <taxon>Bacteria</taxon>
        <taxon>Pseudomonadati</taxon>
        <taxon>Pseudomonadota</taxon>
        <taxon>Alphaproteobacteria</taxon>
        <taxon>Acetobacterales</taxon>
        <taxon>Acetobacteraceae</taxon>
        <taxon>Asaia</taxon>
    </lineage>
</organism>
<dbReference type="Proteomes" id="UP001062776">
    <property type="component" value="Unassembled WGS sequence"/>
</dbReference>
<dbReference type="PANTHER" id="PTHR35861">
    <property type="match status" value="1"/>
</dbReference>